<sequence>MPRAPSLLAKIPWYIRLVKPPHRLHSMKNSYTILADGSAIQKPILDERSYRFLKLNNNLHVLAIHDPAADRSGAALDVHVGSFADKKYGVPGLAHFCEHLLFMGTAKYPEENEYSSYLSKHSGHSNAYTAAEHTNYYFEVGSDHLEGALDRFAQFFISPLFSTSCKDREIRAVDSENKKNLQNDLWRMYQLDKLTSNPEHPYNGFSTGNFTTLNDEPVSRGVNVRDVLLQFYKEQYSANIMSLVILGKESLDDLTEWAITKFSDVPDNSLPRPSYDGQLIYGPEQMGKLTKAKPIMVANKLEMSFLLPSDMEEHWKSKPAQYFSHLLGHESKGSLLYYLKSLNWVNELSAGNMKVCQGCSLFMVELELTPEGLSNWEAIVVHLFEYLKMAKGTDPQHWLWKEISDMSKIDFRFRQKAGTSSTVSKISNSLYKFTEDYHIPPENLLDYTILQDFDPAEITKYGSYLVPSNFRMTLSSQSLDGLTEKEKWYGTEYSFDDIPSSLMEKLKQVSSNEGLHLPVPNTFIPEDFTVHGEKSSTPLRHPYLITDNSKFETWFKKDDTFRVPKGYINLTIHAPPLGDSVKTAVMGTLLCELFDDELSDLKYYASIVGLSSSMFQYRDAFSMKFGGYNDKLPVLLKEVLSKLINFEPLKDRFEPIKYKVAKELVNAGFDTPYSQIGGHFLQLVNEKTYTDIEKQQAIESLTFDEISEFAKSTLWSKGVFVQSLIHGNFEYSTAAQVDKLIKDICAPLDAIADLKEEVNNIVKFQSHKFEIGEQARYELDLPDPNNVNSCIEYFVQIGQLKNENNKLRVLTDLLCVILHEPCFNQLRTKEQLGYVVFSGYRLNRSYFGLRILIQSERPCEYLEFRIEKFLEKFRTKHLGEALSEEAFAKFKQALKMKKLTKLKNLHDECSAYWNHINDGYYDFEQKQNDVDILETITKEEFLTFFTEYIALDTKSKSATVAVCLKSQKDPEFSESKNLSTAIHNYIYENDYDLNSDVLDKIIEQKEHNLETIAKEILQKLKDSGAVQDPNSFEQQFIKQVLERSKLPTPAVYHKGRLYTLDVQFKQEHTLGGRPTAVTELEKFHIPREEAHL</sequence>
<dbReference type="InterPro" id="IPR011249">
    <property type="entry name" value="Metalloenz_LuxS/M16"/>
</dbReference>
<evidence type="ECO:0000256" key="5">
    <source>
        <dbReference type="ARBA" id="ARBA00022833"/>
    </source>
</evidence>
<organism evidence="11 12">
    <name type="scientific">Australozyma saopauloensis</name>
    <dbReference type="NCBI Taxonomy" id="291208"/>
    <lineage>
        <taxon>Eukaryota</taxon>
        <taxon>Fungi</taxon>
        <taxon>Dikarya</taxon>
        <taxon>Ascomycota</taxon>
        <taxon>Saccharomycotina</taxon>
        <taxon>Pichiomycetes</taxon>
        <taxon>Metschnikowiaceae</taxon>
        <taxon>Australozyma</taxon>
    </lineage>
</organism>
<evidence type="ECO:0000259" key="7">
    <source>
        <dbReference type="Pfam" id="PF00675"/>
    </source>
</evidence>
<reference evidence="11 12" key="1">
    <citation type="submission" date="2023-10" db="EMBL/GenBank/DDBJ databases">
        <title>Draft Genome Sequence of Candida saopaulonensis from a very Premature Infant with Sepsis.</title>
        <authorList>
            <person name="Ning Y."/>
            <person name="Dai R."/>
            <person name="Xiao M."/>
            <person name="Xu Y."/>
            <person name="Yan Q."/>
            <person name="Zhang L."/>
        </authorList>
    </citation>
    <scope>NUCLEOTIDE SEQUENCE [LARGE SCALE GENOMIC DNA]</scope>
    <source>
        <strain evidence="11 12">19XY460</strain>
    </source>
</reference>
<dbReference type="Gene3D" id="3.30.830.10">
    <property type="entry name" value="Metalloenzyme, LuxS/M16 peptidase-like"/>
    <property type="match status" value="4"/>
</dbReference>
<evidence type="ECO:0000256" key="3">
    <source>
        <dbReference type="ARBA" id="ARBA00022723"/>
    </source>
</evidence>
<evidence type="ECO:0000259" key="10">
    <source>
        <dbReference type="Pfam" id="PF22456"/>
    </source>
</evidence>
<feature type="domain" description="Peptidase M16 middle/third" evidence="9">
    <location>
        <begin position="411"/>
        <end position="696"/>
    </location>
</feature>
<keyword evidence="5" id="KW-0862">Zinc</keyword>
<accession>A0AAX4H7D2</accession>
<comment type="similarity">
    <text evidence="1">Belongs to the peptidase M16 family.</text>
</comment>
<keyword evidence="2" id="KW-0645">Protease</keyword>
<dbReference type="GO" id="GO:0051603">
    <property type="term" value="P:proteolysis involved in protein catabolic process"/>
    <property type="evidence" value="ECO:0007669"/>
    <property type="project" value="TreeGrafter"/>
</dbReference>
<dbReference type="GO" id="GO:0043171">
    <property type="term" value="P:peptide catabolic process"/>
    <property type="evidence" value="ECO:0007669"/>
    <property type="project" value="TreeGrafter"/>
</dbReference>
<dbReference type="RefSeq" id="XP_062876858.1">
    <property type="nucleotide sequence ID" value="XM_063020788.1"/>
</dbReference>
<dbReference type="GO" id="GO:0004222">
    <property type="term" value="F:metalloendopeptidase activity"/>
    <property type="evidence" value="ECO:0007669"/>
    <property type="project" value="TreeGrafter"/>
</dbReference>
<dbReference type="Proteomes" id="UP001338582">
    <property type="component" value="Chromosome 2"/>
</dbReference>
<dbReference type="GO" id="GO:0046872">
    <property type="term" value="F:metal ion binding"/>
    <property type="evidence" value="ECO:0007669"/>
    <property type="project" value="UniProtKB-KW"/>
</dbReference>
<keyword evidence="6" id="KW-0482">Metalloprotease</keyword>
<dbReference type="GO" id="GO:0005739">
    <property type="term" value="C:mitochondrion"/>
    <property type="evidence" value="ECO:0007669"/>
    <property type="project" value="TreeGrafter"/>
</dbReference>
<feature type="domain" description="Peptidase M16 N-terminal" evidence="7">
    <location>
        <begin position="61"/>
        <end position="198"/>
    </location>
</feature>
<keyword evidence="4" id="KW-0378">Hydrolase</keyword>
<evidence type="ECO:0000259" key="9">
    <source>
        <dbReference type="Pfam" id="PF16187"/>
    </source>
</evidence>
<evidence type="ECO:0000256" key="4">
    <source>
        <dbReference type="ARBA" id="ARBA00022801"/>
    </source>
</evidence>
<dbReference type="Pfam" id="PF22456">
    <property type="entry name" value="PqqF-like_C_4"/>
    <property type="match status" value="1"/>
</dbReference>
<evidence type="ECO:0008006" key="13">
    <source>
        <dbReference type="Google" id="ProtNLM"/>
    </source>
</evidence>
<dbReference type="GeneID" id="88172814"/>
<dbReference type="AlphaFoldDB" id="A0AAX4H7D2"/>
<evidence type="ECO:0000259" key="8">
    <source>
        <dbReference type="Pfam" id="PF05193"/>
    </source>
</evidence>
<dbReference type="SUPFAM" id="SSF63411">
    <property type="entry name" value="LuxS/MPP-like metallohydrolase"/>
    <property type="match status" value="4"/>
</dbReference>
<feature type="domain" description="Coenzyme PQQ synthesis protein F-like C-terminal lobe" evidence="10">
    <location>
        <begin position="813"/>
        <end position="913"/>
    </location>
</feature>
<proteinExistence type="inferred from homology"/>
<protein>
    <recommendedName>
        <fullName evidence="13">A-factor-processing enzyme</fullName>
    </recommendedName>
</protein>
<keyword evidence="3" id="KW-0479">Metal-binding</keyword>
<dbReference type="EMBL" id="CP138895">
    <property type="protein sequence ID" value="WPK24475.1"/>
    <property type="molecule type" value="Genomic_DNA"/>
</dbReference>
<dbReference type="PANTHER" id="PTHR43690">
    <property type="entry name" value="NARDILYSIN"/>
    <property type="match status" value="1"/>
</dbReference>
<dbReference type="Pfam" id="PF05193">
    <property type="entry name" value="Peptidase_M16_C"/>
    <property type="match status" value="1"/>
</dbReference>
<dbReference type="FunFam" id="3.30.830.10:FF:000005">
    <property type="entry name" value="nardilysin isoform X1"/>
    <property type="match status" value="1"/>
</dbReference>
<name>A0AAX4H7D2_9ASCO</name>
<dbReference type="KEGG" id="asau:88172814"/>
<dbReference type="InterPro" id="IPR007863">
    <property type="entry name" value="Peptidase_M16_C"/>
</dbReference>
<dbReference type="InterPro" id="IPR032632">
    <property type="entry name" value="Peptidase_M16_M"/>
</dbReference>
<dbReference type="GO" id="GO:0005829">
    <property type="term" value="C:cytosol"/>
    <property type="evidence" value="ECO:0007669"/>
    <property type="project" value="TreeGrafter"/>
</dbReference>
<dbReference type="FunFam" id="3.30.830.10:FF:000004">
    <property type="entry name" value="Putative insulin-degrading enzyme"/>
    <property type="match status" value="1"/>
</dbReference>
<dbReference type="InterPro" id="IPR054734">
    <property type="entry name" value="PqqF-like_C_4"/>
</dbReference>
<evidence type="ECO:0000313" key="11">
    <source>
        <dbReference type="EMBL" id="WPK24475.1"/>
    </source>
</evidence>
<evidence type="ECO:0000313" key="12">
    <source>
        <dbReference type="Proteomes" id="UP001338582"/>
    </source>
</evidence>
<keyword evidence="12" id="KW-1185">Reference proteome</keyword>
<gene>
    <name evidence="11" type="ORF">PUMCH_001749</name>
</gene>
<dbReference type="Pfam" id="PF00675">
    <property type="entry name" value="Peptidase_M16"/>
    <property type="match status" value="1"/>
</dbReference>
<evidence type="ECO:0000256" key="6">
    <source>
        <dbReference type="ARBA" id="ARBA00023049"/>
    </source>
</evidence>
<evidence type="ECO:0000256" key="2">
    <source>
        <dbReference type="ARBA" id="ARBA00022670"/>
    </source>
</evidence>
<feature type="domain" description="Peptidase M16 C-terminal" evidence="8">
    <location>
        <begin position="225"/>
        <end position="402"/>
    </location>
</feature>
<dbReference type="PANTHER" id="PTHR43690:SF18">
    <property type="entry name" value="INSULIN-DEGRADING ENZYME-RELATED"/>
    <property type="match status" value="1"/>
</dbReference>
<dbReference type="InterPro" id="IPR011765">
    <property type="entry name" value="Pept_M16_N"/>
</dbReference>
<dbReference type="InterPro" id="IPR050626">
    <property type="entry name" value="Peptidase_M16"/>
</dbReference>
<dbReference type="Pfam" id="PF16187">
    <property type="entry name" value="Peptidase_M16_M"/>
    <property type="match status" value="1"/>
</dbReference>
<evidence type="ECO:0000256" key="1">
    <source>
        <dbReference type="ARBA" id="ARBA00007261"/>
    </source>
</evidence>